<evidence type="ECO:0000313" key="12">
    <source>
        <dbReference type="EMBL" id="UTQ50611.1"/>
    </source>
</evidence>
<name>A0AAE9MR90_9RHAB</name>
<evidence type="ECO:0000256" key="9">
    <source>
        <dbReference type="RuleBase" id="RU369108"/>
    </source>
</evidence>
<proteinExistence type="inferred from homology"/>
<evidence type="ECO:0000256" key="5">
    <source>
        <dbReference type="ARBA" id="ARBA00022884"/>
    </source>
</evidence>
<comment type="subcellular location">
    <subcellularLocation>
        <location evidence="9">Virion</location>
    </subcellularLocation>
    <subcellularLocation>
        <location evidence="9">Host cytoplasm</location>
    </subcellularLocation>
</comment>
<comment type="similarity">
    <text evidence="9">Belongs to the nucleorhabdovirus nucleocapsid protein family.</text>
</comment>
<comment type="subunit">
    <text evidence="9">Homomultimerizes to form the nucleocapsid. Binds to viral genomic RNA.</text>
</comment>
<dbReference type="Pfam" id="PF03216">
    <property type="entry name" value="Rhabdo_ncap_2"/>
    <property type="match status" value="1"/>
</dbReference>
<evidence type="ECO:0000256" key="11">
    <source>
        <dbReference type="SAM" id="MobiDB-lite"/>
    </source>
</evidence>
<keyword evidence="2 9" id="KW-1139">Helical capsid protein</keyword>
<dbReference type="GO" id="GO:0019013">
    <property type="term" value="C:viral nucleocapsid"/>
    <property type="evidence" value="ECO:0007669"/>
    <property type="project" value="UniProtKB-UniRule"/>
</dbReference>
<evidence type="ECO:0000256" key="10">
    <source>
        <dbReference type="SAM" id="Coils"/>
    </source>
</evidence>
<evidence type="ECO:0000256" key="2">
    <source>
        <dbReference type="ARBA" id="ARBA00022497"/>
    </source>
</evidence>
<evidence type="ECO:0000256" key="1">
    <source>
        <dbReference type="ARBA" id="ARBA00014389"/>
    </source>
</evidence>
<dbReference type="Proteomes" id="UP001256108">
    <property type="component" value="Segment"/>
</dbReference>
<evidence type="ECO:0000256" key="3">
    <source>
        <dbReference type="ARBA" id="ARBA00022561"/>
    </source>
</evidence>
<evidence type="ECO:0000256" key="8">
    <source>
        <dbReference type="ARBA" id="ARBA00033344"/>
    </source>
</evidence>
<dbReference type="GO" id="GO:1990904">
    <property type="term" value="C:ribonucleoprotein complex"/>
    <property type="evidence" value="ECO:0007669"/>
    <property type="project" value="UniProtKB-UniRule"/>
</dbReference>
<dbReference type="InterPro" id="IPR004902">
    <property type="entry name" value="Rhabdo_ncap_2"/>
</dbReference>
<reference evidence="12" key="1">
    <citation type="journal article" date="2022" name="bioRxiv">
        <title>In-depth study of tomato and weed viromes reveals undiscovered plant virus diversity in an agroecosystem.</title>
        <authorList>
            <person name="Rivarez M.P.S."/>
            <person name="Pecman A."/>
            <person name="Bacnik K."/>
            <person name="Maksimovic Carvalho Ferreira O."/>
            <person name="Vucurovic A."/>
            <person name="Seljak G."/>
            <person name="Mehle N."/>
            <person name="Gutierrez-Aguirre I."/>
            <person name="Ravnikar M."/>
            <person name="Kutnjak D."/>
        </authorList>
    </citation>
    <scope>NUCLEOTIDE SEQUENCE</scope>
    <source>
        <strain evidence="12">PLE20SW</strain>
    </source>
</reference>
<evidence type="ECO:0000256" key="6">
    <source>
        <dbReference type="ARBA" id="ARBA00023086"/>
    </source>
</evidence>
<keyword evidence="4 9" id="KW-0946">Virion</keyword>
<evidence type="ECO:0000313" key="13">
    <source>
        <dbReference type="Proteomes" id="UP001256108"/>
    </source>
</evidence>
<protein>
    <recommendedName>
        <fullName evidence="1 9">Nucleoprotein</fullName>
        <shortName evidence="9">NP</shortName>
        <shortName evidence="9">Protein N</shortName>
    </recommendedName>
    <alternativeName>
        <fullName evidence="8 9">Nucleocapsid protein</fullName>
    </alternativeName>
</protein>
<dbReference type="EMBL" id="OL472125">
    <property type="protein sequence ID" value="UTQ50611.1"/>
    <property type="molecule type" value="Viral_cRNA"/>
</dbReference>
<keyword evidence="9" id="KW-1035">Host cytoplasm</keyword>
<keyword evidence="13" id="KW-1185">Reference proteome</keyword>
<feature type="region of interest" description="Disordered" evidence="11">
    <location>
        <begin position="1"/>
        <end position="52"/>
    </location>
</feature>
<comment type="function">
    <text evidence="9">Encapsidates the genome, protecting it from nucleases. The encapsidated genomic RNA is termed the nucleocapsid (NC) and serves as template for viral transcription and replication.</text>
</comment>
<accession>A0AAE9MR90</accession>
<sequence>MSLNLTAQERNALKAALQAEKQPSGRKPPVQVPKPPSKPPVAPTAEPKIQPPKIPKISRFNDLESVTVSLSAKPKPWKDSEIKNVKITEVTQLTETEVIAIGSEVILSLRNQKISSKVIDQLLSLALSLFSPSSISSTPKHLLKPLPSTIGNAIRDSECDPTSHNDVVAQQLTDKLNKVRGRIEKAAEGVDTSRLRELEAKLNSQLNNLEESSNEGLEINNIDDAYAYTYLAAYIMRLAGKTATAWVEKLDMAKSRFNSWYDCESSVLDSLDIEVDTAERIREGMARRPDCISTWVLWAAYNENENDGMDQNDVGMLRYLVTQMYSYTGMHSYASIMQLQIEHNVSFKFLLEELNCPVTRKAVYEVADIIRNHEVTEAHPERKTYFRYARVWDSGFFVNLQSKNCAVLGYTVAKARKMLSSSTSLSDPTQAFAFKNMDEKIKSTLDVVADKLYEKIMAMATQDEESGSIWKS</sequence>
<evidence type="ECO:0000256" key="4">
    <source>
        <dbReference type="ARBA" id="ARBA00022844"/>
    </source>
</evidence>
<dbReference type="GO" id="GO:0030430">
    <property type="term" value="C:host cell cytoplasm"/>
    <property type="evidence" value="ECO:0007669"/>
    <property type="project" value="UniProtKB-SubCell"/>
</dbReference>
<dbReference type="GO" id="GO:0003723">
    <property type="term" value="F:RNA binding"/>
    <property type="evidence" value="ECO:0007669"/>
    <property type="project" value="UniProtKB-UniRule"/>
</dbReference>
<evidence type="ECO:0000256" key="7">
    <source>
        <dbReference type="ARBA" id="ARBA00023274"/>
    </source>
</evidence>
<keyword evidence="10" id="KW-0175">Coiled coil</keyword>
<dbReference type="GO" id="GO:0019029">
    <property type="term" value="C:helical viral capsid"/>
    <property type="evidence" value="ECO:0007669"/>
    <property type="project" value="UniProtKB-UniRule"/>
</dbReference>
<feature type="coiled-coil region" evidence="10">
    <location>
        <begin position="169"/>
        <end position="215"/>
    </location>
</feature>
<keyword evidence="7 9" id="KW-0687">Ribonucleoprotein</keyword>
<feature type="compositionally biased region" description="Pro residues" evidence="11">
    <location>
        <begin position="30"/>
        <end position="42"/>
    </location>
</feature>
<gene>
    <name evidence="12" type="primary">N</name>
</gene>
<keyword evidence="3 9" id="KW-0167">Capsid protein</keyword>
<keyword evidence="5 9" id="KW-0694">RNA-binding</keyword>
<organism evidence="12 13">
    <name type="scientific">Taraxacum cytorhabdovirus 1</name>
    <dbReference type="NCBI Taxonomy" id="2950880"/>
    <lineage>
        <taxon>Viruses</taxon>
        <taxon>Riboviria</taxon>
        <taxon>Orthornavirae</taxon>
        <taxon>Negarnaviricota</taxon>
        <taxon>Haploviricotina</taxon>
        <taxon>Monjiviricetes</taxon>
        <taxon>Mononegavirales</taxon>
        <taxon>Rhabdoviridae</taxon>
        <taxon>Betarhabdovirinae</taxon>
        <taxon>Alphacytorhabdovirus</taxon>
        <taxon>Alphacytorhabdovirus taraxaci</taxon>
    </lineage>
</organism>
<keyword evidence="6 9" id="KW-0543">Viral nucleoprotein</keyword>